<dbReference type="EMBL" id="GECZ01000002">
    <property type="protein sequence ID" value="JAS69767.1"/>
    <property type="molecule type" value="Transcribed_RNA"/>
</dbReference>
<gene>
    <name evidence="2" type="ORF">g.433</name>
</gene>
<sequence length="158" mass="17956">MNGETMAEALLFDLLDNRVDLESFNEWMSGKETKNIGKFLSRADFVLHTLNHIQENANKFIILSSTAGKDVSGTPEQKKPTENSARTPENELISNNRKPFQVINRVTPQTAVQPFSRLLNHGNETRREMLNCSMNYETRNISTSTPVHPNRRSLPGRD</sequence>
<reference evidence="2" key="1">
    <citation type="submission" date="2015-11" db="EMBL/GenBank/DDBJ databases">
        <title>De novo transcriptome assembly of four potential Pierce s Disease insect vectors from Arizona vineyards.</title>
        <authorList>
            <person name="Tassone E.E."/>
        </authorList>
    </citation>
    <scope>NUCLEOTIDE SEQUENCE</scope>
</reference>
<organism evidence="2">
    <name type="scientific">Cuerna arida</name>
    <dbReference type="NCBI Taxonomy" id="1464854"/>
    <lineage>
        <taxon>Eukaryota</taxon>
        <taxon>Metazoa</taxon>
        <taxon>Ecdysozoa</taxon>
        <taxon>Arthropoda</taxon>
        <taxon>Hexapoda</taxon>
        <taxon>Insecta</taxon>
        <taxon>Pterygota</taxon>
        <taxon>Neoptera</taxon>
        <taxon>Paraneoptera</taxon>
        <taxon>Hemiptera</taxon>
        <taxon>Auchenorrhyncha</taxon>
        <taxon>Membracoidea</taxon>
        <taxon>Cicadellidae</taxon>
        <taxon>Cicadellinae</taxon>
        <taxon>Proconiini</taxon>
        <taxon>Cuerna</taxon>
    </lineage>
</organism>
<feature type="compositionally biased region" description="Polar residues" evidence="1">
    <location>
        <begin position="82"/>
        <end position="96"/>
    </location>
</feature>
<feature type="non-terminal residue" evidence="2">
    <location>
        <position position="158"/>
    </location>
</feature>
<dbReference type="AlphaFoldDB" id="A0A1B6H535"/>
<name>A0A1B6H535_9HEMI</name>
<proteinExistence type="predicted"/>
<accession>A0A1B6H535</accession>
<protein>
    <submittedName>
        <fullName evidence="2">Uncharacterized protein</fullName>
    </submittedName>
</protein>
<feature type="region of interest" description="Disordered" evidence="1">
    <location>
        <begin position="67"/>
        <end position="96"/>
    </location>
</feature>
<evidence type="ECO:0000256" key="1">
    <source>
        <dbReference type="SAM" id="MobiDB-lite"/>
    </source>
</evidence>
<evidence type="ECO:0000313" key="2">
    <source>
        <dbReference type="EMBL" id="JAS69767.1"/>
    </source>
</evidence>